<dbReference type="InterPro" id="IPR029039">
    <property type="entry name" value="Flavoprotein-like_sf"/>
</dbReference>
<dbReference type="RefSeq" id="WP_185758756.1">
    <property type="nucleotide sequence ID" value="NZ_VFPO01000001.1"/>
</dbReference>
<proteinExistence type="predicted"/>
<dbReference type="InterPro" id="IPR050712">
    <property type="entry name" value="NAD(P)H-dep_reductase"/>
</dbReference>
<feature type="domain" description="NADPH-dependent FMN reductase-like" evidence="1">
    <location>
        <begin position="7"/>
        <end position="152"/>
    </location>
</feature>
<dbReference type="SUPFAM" id="SSF52218">
    <property type="entry name" value="Flavoproteins"/>
    <property type="match status" value="1"/>
</dbReference>
<dbReference type="EMBL" id="VFPO01000001">
    <property type="protein sequence ID" value="TQM68346.1"/>
    <property type="molecule type" value="Genomic_DNA"/>
</dbReference>
<sequence>MSTTDITVYGIVGSLRKRSWNRLLMESAARLAPDGVTVTISDLLGQFPLFNEDLLGQEPPAVTRMREEIAAADALMVATPEYNGGVPGVLKNAFDWISLPLGASVLQGKPVALIGTSPGRLGTARSQFELRNMFVFSQSPVMPGPEVVMPFAPKCFDEAGNLTDPVATERIGILFEKLRGHVLASRMEAAVR</sequence>
<dbReference type="Gene3D" id="3.40.50.360">
    <property type="match status" value="1"/>
</dbReference>
<keyword evidence="3" id="KW-1185">Reference proteome</keyword>
<dbReference type="GO" id="GO:0005829">
    <property type="term" value="C:cytosol"/>
    <property type="evidence" value="ECO:0007669"/>
    <property type="project" value="TreeGrafter"/>
</dbReference>
<reference evidence="2 3" key="1">
    <citation type="submission" date="2019-06" db="EMBL/GenBank/DDBJ databases">
        <title>Sequencing the genomes of 1000 actinobacteria strains.</title>
        <authorList>
            <person name="Klenk H.-P."/>
        </authorList>
    </citation>
    <scope>NUCLEOTIDE SEQUENCE [LARGE SCALE GENOMIC DNA]</scope>
    <source>
        <strain evidence="2 3">DSM 45043</strain>
    </source>
</reference>
<evidence type="ECO:0000313" key="2">
    <source>
        <dbReference type="EMBL" id="TQM68346.1"/>
    </source>
</evidence>
<dbReference type="GO" id="GO:0016491">
    <property type="term" value="F:oxidoreductase activity"/>
    <property type="evidence" value="ECO:0007669"/>
    <property type="project" value="InterPro"/>
</dbReference>
<dbReference type="Pfam" id="PF03358">
    <property type="entry name" value="FMN_red"/>
    <property type="match status" value="1"/>
</dbReference>
<evidence type="ECO:0000259" key="1">
    <source>
        <dbReference type="Pfam" id="PF03358"/>
    </source>
</evidence>
<comment type="caution">
    <text evidence="2">The sequence shown here is derived from an EMBL/GenBank/DDBJ whole genome shotgun (WGS) entry which is preliminary data.</text>
</comment>
<accession>A0A543ICN2</accession>
<organism evidence="2 3">
    <name type="scientific">Actinomadura hallensis</name>
    <dbReference type="NCBI Taxonomy" id="337895"/>
    <lineage>
        <taxon>Bacteria</taxon>
        <taxon>Bacillati</taxon>
        <taxon>Actinomycetota</taxon>
        <taxon>Actinomycetes</taxon>
        <taxon>Streptosporangiales</taxon>
        <taxon>Thermomonosporaceae</taxon>
        <taxon>Actinomadura</taxon>
    </lineage>
</organism>
<gene>
    <name evidence="2" type="ORF">FHX41_1991</name>
</gene>
<dbReference type="PANTHER" id="PTHR30543:SF21">
    <property type="entry name" value="NAD(P)H-DEPENDENT FMN REDUCTASE LOT6"/>
    <property type="match status" value="1"/>
</dbReference>
<dbReference type="AlphaFoldDB" id="A0A543ICN2"/>
<dbReference type="GO" id="GO:0010181">
    <property type="term" value="F:FMN binding"/>
    <property type="evidence" value="ECO:0007669"/>
    <property type="project" value="TreeGrafter"/>
</dbReference>
<evidence type="ECO:0000313" key="3">
    <source>
        <dbReference type="Proteomes" id="UP000316706"/>
    </source>
</evidence>
<protein>
    <submittedName>
        <fullName evidence="2">Chromate reductase</fullName>
    </submittedName>
</protein>
<name>A0A543ICN2_9ACTN</name>
<dbReference type="InterPro" id="IPR005025">
    <property type="entry name" value="FMN_Rdtase-like_dom"/>
</dbReference>
<dbReference type="PANTHER" id="PTHR30543">
    <property type="entry name" value="CHROMATE REDUCTASE"/>
    <property type="match status" value="1"/>
</dbReference>
<dbReference type="Proteomes" id="UP000316706">
    <property type="component" value="Unassembled WGS sequence"/>
</dbReference>